<feature type="transmembrane region" description="Helical" evidence="1">
    <location>
        <begin position="225"/>
        <end position="246"/>
    </location>
</feature>
<keyword evidence="3" id="KW-1185">Reference proteome</keyword>
<proteinExistence type="predicted"/>
<reference evidence="2 3" key="1">
    <citation type="submission" date="2024-07" db="EMBL/GenBank/DDBJ databases">
        <authorList>
            <person name="Pitt A."/>
            <person name="Hahn M.W."/>
        </authorList>
    </citation>
    <scope>NUCLEOTIDE SEQUENCE [LARGE SCALE GENOMIC DNA]</scope>
    <source>
        <strain evidence="2 3">1-SAACH-A3</strain>
    </source>
</reference>
<protein>
    <submittedName>
        <fullName evidence="2">DUF2837 family protein</fullName>
    </submittedName>
</protein>
<feature type="transmembrane region" description="Helical" evidence="1">
    <location>
        <begin position="184"/>
        <end position="204"/>
    </location>
</feature>
<evidence type="ECO:0000313" key="3">
    <source>
        <dbReference type="Proteomes" id="UP001623558"/>
    </source>
</evidence>
<evidence type="ECO:0000256" key="1">
    <source>
        <dbReference type="SAM" id="Phobius"/>
    </source>
</evidence>
<dbReference type="RefSeq" id="WP_406751581.1">
    <property type="nucleotide sequence ID" value="NZ_JBEWZH010000006.1"/>
</dbReference>
<feature type="transmembrane region" description="Helical" evidence="1">
    <location>
        <begin position="72"/>
        <end position="91"/>
    </location>
</feature>
<organism evidence="2 3">
    <name type="scientific">Aquirufa salirivi</name>
    <dbReference type="NCBI Taxonomy" id="3104729"/>
    <lineage>
        <taxon>Bacteria</taxon>
        <taxon>Pseudomonadati</taxon>
        <taxon>Bacteroidota</taxon>
        <taxon>Cytophagia</taxon>
        <taxon>Cytophagales</taxon>
        <taxon>Flectobacillaceae</taxon>
        <taxon>Aquirufa</taxon>
    </lineage>
</organism>
<keyword evidence="1" id="KW-0812">Transmembrane</keyword>
<dbReference type="Proteomes" id="UP001623558">
    <property type="component" value="Unassembled WGS sequence"/>
</dbReference>
<comment type="caution">
    <text evidence="2">The sequence shown here is derived from an EMBL/GenBank/DDBJ whole genome shotgun (WGS) entry which is preliminary data.</text>
</comment>
<name>A0ABW8RY69_9BACT</name>
<dbReference type="EMBL" id="JBEWZH010000006">
    <property type="protein sequence ID" value="MFL0162745.1"/>
    <property type="molecule type" value="Genomic_DNA"/>
</dbReference>
<feature type="transmembrane region" description="Helical" evidence="1">
    <location>
        <begin position="147"/>
        <end position="172"/>
    </location>
</feature>
<gene>
    <name evidence="2" type="ORF">U0R11_10115</name>
</gene>
<evidence type="ECO:0000313" key="2">
    <source>
        <dbReference type="EMBL" id="MFL0162745.1"/>
    </source>
</evidence>
<sequence>MLTFIINFILIISLSVRIVSTRTKRIATSNSLFSVIFLIGQFSNSIQIPILAKYVEESLVSNLELSSNFFRIIIAASTFGAILGAISIPTIHRFMARGVELLYNHHTILGLIKKSFSISTVQHLKNSVKWPDKLNFIRLKNVEKMNVNIFILNILVYSFMTSSMLSCLYAGVLNPELRTTSLSLSGFAGGLGTIIMLLLIEPYHSVLTDKVIEEKVSNAFFRQHLSFVILARIIGTLISQILFIPLSKVIVWVAAWI</sequence>
<accession>A0ABW8RY69</accession>
<dbReference type="InterPro" id="IPR021260">
    <property type="entry name" value="Amj"/>
</dbReference>
<dbReference type="Pfam" id="PF10997">
    <property type="entry name" value="Amj"/>
    <property type="match status" value="1"/>
</dbReference>
<keyword evidence="1" id="KW-0472">Membrane</keyword>
<feature type="transmembrane region" description="Helical" evidence="1">
    <location>
        <begin position="32"/>
        <end position="52"/>
    </location>
</feature>
<keyword evidence="1" id="KW-1133">Transmembrane helix</keyword>